<evidence type="ECO:0000313" key="2">
    <source>
        <dbReference type="EMBL" id="EAR86363.2"/>
    </source>
</evidence>
<proteinExistence type="predicted"/>
<dbReference type="PANTHER" id="PTHR23354:SF122">
    <property type="entry name" value="GTPASE-ACTIVATING PROTEIN SKYWALKER"/>
    <property type="match status" value="1"/>
</dbReference>
<dbReference type="Gene3D" id="1.10.472.80">
    <property type="entry name" value="Ypt/Rab-GAP domain of gyp1p, domain 3"/>
    <property type="match status" value="1"/>
</dbReference>
<dbReference type="InterPro" id="IPR006571">
    <property type="entry name" value="TLDc_dom"/>
</dbReference>
<dbReference type="Proteomes" id="UP000009168">
    <property type="component" value="Unassembled WGS sequence"/>
</dbReference>
<dbReference type="Pfam" id="PF07534">
    <property type="entry name" value="TLD"/>
    <property type="match status" value="1"/>
</dbReference>
<dbReference type="OrthoDB" id="10065050at2759"/>
<dbReference type="STRING" id="312017.Q22MQ2"/>
<dbReference type="GeneID" id="7828698"/>
<keyword evidence="3" id="KW-1185">Reference proteome</keyword>
<dbReference type="AlphaFoldDB" id="Q22MQ2"/>
<dbReference type="PROSITE" id="PS51886">
    <property type="entry name" value="TLDC"/>
    <property type="match status" value="1"/>
</dbReference>
<name>Q22MQ2_TETTS</name>
<organism evidence="2 3">
    <name type="scientific">Tetrahymena thermophila (strain SB210)</name>
    <dbReference type="NCBI Taxonomy" id="312017"/>
    <lineage>
        <taxon>Eukaryota</taxon>
        <taxon>Sar</taxon>
        <taxon>Alveolata</taxon>
        <taxon>Ciliophora</taxon>
        <taxon>Intramacronucleata</taxon>
        <taxon>Oligohymenophorea</taxon>
        <taxon>Hymenostomatida</taxon>
        <taxon>Tetrahymenina</taxon>
        <taxon>Tetrahymenidae</taxon>
        <taxon>Tetrahymena</taxon>
    </lineage>
</organism>
<gene>
    <name evidence="2" type="ORF">TTHERM_00031700</name>
</gene>
<evidence type="ECO:0000313" key="3">
    <source>
        <dbReference type="Proteomes" id="UP000009168"/>
    </source>
</evidence>
<evidence type="ECO:0000259" key="1">
    <source>
        <dbReference type="PROSITE" id="PS51886"/>
    </source>
</evidence>
<sequence>MGTICFKSEQELPNDKSKKRKYSLTSLNDNINTQLVASFTELSDVSEDFDFFSMKEPILFNERCVREQLGRYISRHLAAYKKLNSKMAQFNTKSQNQYQQATNKKILKKLQSSIIREHPFFKEFKYELRISTPLRSYKDILKKVYDFNWENLEFKYNIIKDVIFENTDPNQIMITPLFSNEDQYSKLEENMSIVYLNDQGILSLKRILWSIKENNHLIKFNPLLKYVIQFLLCNFSESEVYFMIQAMLEDSQSILESDYIKDDIAKKLKFHFTLDYSSFENFCALFQTRVITACSRMKQISDHFSQVLGTSLSKVFSNLIFKGFYPAIPLIAHFQIMLSFIKDGLRVLHNVGFSLLETHYKSLLQCQTIEQLNQTLASTPTNLITSTTKLREFFKVGFKNKLKKTAVVKLRPSQKQNLQIKSQIYYRPKVREHSYILQYNHFELIWKWLPNHLKLLNPTQIYSTQIDGYSLLQMYLKAKEFKNLTMLLIIKTANNIFGAYCDKMLNIKEEKLYYGSNESFVFQVEPNPKPYYSSGLNNNHLFVDHSYFQIGSDSPAIYLNTDLKGKTFSSETYNSLPLNEADPEDFNACSFDALEVEIYTLSYI</sequence>
<protein>
    <submittedName>
        <fullName evidence="2">TLD protein</fullName>
    </submittedName>
</protein>
<dbReference type="PANTHER" id="PTHR23354">
    <property type="entry name" value="NUCLEOLAR PROTEIN 7/ESTROGEN RECEPTOR COACTIVATOR-RELATED"/>
    <property type="match status" value="1"/>
</dbReference>
<dbReference type="SMART" id="SM00584">
    <property type="entry name" value="TLDc"/>
    <property type="match status" value="1"/>
</dbReference>
<dbReference type="HOGENOM" id="CLU_524305_0_0_1"/>
<dbReference type="EMBL" id="GG662720">
    <property type="protein sequence ID" value="EAR86363.2"/>
    <property type="molecule type" value="Genomic_DNA"/>
</dbReference>
<dbReference type="RefSeq" id="XP_976968.2">
    <property type="nucleotide sequence ID" value="XM_971875.2"/>
</dbReference>
<reference evidence="3" key="1">
    <citation type="journal article" date="2006" name="PLoS Biol.">
        <title>Macronuclear genome sequence of the ciliate Tetrahymena thermophila, a model eukaryote.</title>
        <authorList>
            <person name="Eisen J.A."/>
            <person name="Coyne R.S."/>
            <person name="Wu M."/>
            <person name="Wu D."/>
            <person name="Thiagarajan M."/>
            <person name="Wortman J.R."/>
            <person name="Badger J.H."/>
            <person name="Ren Q."/>
            <person name="Amedeo P."/>
            <person name="Jones K.M."/>
            <person name="Tallon L.J."/>
            <person name="Delcher A.L."/>
            <person name="Salzberg S.L."/>
            <person name="Silva J.C."/>
            <person name="Haas B.J."/>
            <person name="Majoros W.H."/>
            <person name="Farzad M."/>
            <person name="Carlton J.M."/>
            <person name="Smith R.K. Jr."/>
            <person name="Garg J."/>
            <person name="Pearlman R.E."/>
            <person name="Karrer K.M."/>
            <person name="Sun L."/>
            <person name="Manning G."/>
            <person name="Elde N.C."/>
            <person name="Turkewitz A.P."/>
            <person name="Asai D.J."/>
            <person name="Wilkes D.E."/>
            <person name="Wang Y."/>
            <person name="Cai H."/>
            <person name="Collins K."/>
            <person name="Stewart B.A."/>
            <person name="Lee S.R."/>
            <person name="Wilamowska K."/>
            <person name="Weinberg Z."/>
            <person name="Ruzzo W.L."/>
            <person name="Wloga D."/>
            <person name="Gaertig J."/>
            <person name="Frankel J."/>
            <person name="Tsao C.-C."/>
            <person name="Gorovsky M.A."/>
            <person name="Keeling P.J."/>
            <person name="Waller R.F."/>
            <person name="Patron N.J."/>
            <person name="Cherry J.M."/>
            <person name="Stover N.A."/>
            <person name="Krieger C.J."/>
            <person name="del Toro C."/>
            <person name="Ryder H.F."/>
            <person name="Williamson S.C."/>
            <person name="Barbeau R.A."/>
            <person name="Hamilton E.P."/>
            <person name="Orias E."/>
        </authorList>
    </citation>
    <scope>NUCLEOTIDE SEQUENCE [LARGE SCALE GENOMIC DNA]</scope>
    <source>
        <strain evidence="3">SB210</strain>
    </source>
</reference>
<feature type="domain" description="TLDc" evidence="1">
    <location>
        <begin position="435"/>
        <end position="597"/>
    </location>
</feature>
<dbReference type="InParanoid" id="Q22MQ2"/>
<dbReference type="KEGG" id="tet:TTHERM_00031700"/>
<accession>Q22MQ2</accession>